<keyword evidence="7" id="KW-0472">Membrane</keyword>
<evidence type="ECO:0000256" key="9">
    <source>
        <dbReference type="ARBA" id="ARBA00023180"/>
    </source>
</evidence>
<comment type="subcellular location">
    <subcellularLocation>
        <location evidence="1">Membrane</location>
        <topology evidence="1">Single-pass type I membrane protein</topology>
    </subcellularLocation>
</comment>
<dbReference type="AlphaFoldDB" id="A0A8D2M545"/>
<keyword evidence="4" id="KW-0732">Signal</keyword>
<evidence type="ECO:0000313" key="11">
    <source>
        <dbReference type="Ensembl" id="ENSZALP00000001582.1"/>
    </source>
</evidence>
<evidence type="ECO:0000256" key="4">
    <source>
        <dbReference type="ARBA" id="ARBA00022729"/>
    </source>
</evidence>
<dbReference type="InterPro" id="IPR037055">
    <property type="entry name" value="MHC_I-like_Ag-recog_sf"/>
</dbReference>
<organism evidence="11 12">
    <name type="scientific">Zonotrichia albicollis</name>
    <name type="common">White-throated sparrow</name>
    <name type="synonym">Fringilla albicollis</name>
    <dbReference type="NCBI Taxonomy" id="44394"/>
    <lineage>
        <taxon>Eukaryota</taxon>
        <taxon>Metazoa</taxon>
        <taxon>Chordata</taxon>
        <taxon>Craniata</taxon>
        <taxon>Vertebrata</taxon>
        <taxon>Euteleostomi</taxon>
        <taxon>Archelosauria</taxon>
        <taxon>Archosauria</taxon>
        <taxon>Dinosauria</taxon>
        <taxon>Saurischia</taxon>
        <taxon>Theropoda</taxon>
        <taxon>Coelurosauria</taxon>
        <taxon>Aves</taxon>
        <taxon>Neognathae</taxon>
        <taxon>Neoaves</taxon>
        <taxon>Telluraves</taxon>
        <taxon>Australaves</taxon>
        <taxon>Passeriformes</taxon>
        <taxon>Passerellidae</taxon>
        <taxon>Zonotrichia</taxon>
    </lineage>
</organism>
<dbReference type="PANTHER" id="PTHR16675">
    <property type="entry name" value="MHC CLASS I-RELATED"/>
    <property type="match status" value="1"/>
</dbReference>
<name>A0A8D2M545_ZONAL</name>
<dbReference type="Proteomes" id="UP000694413">
    <property type="component" value="Unassembled WGS sequence"/>
</dbReference>
<dbReference type="InterPro" id="IPR011162">
    <property type="entry name" value="MHC_I/II-like_Ag-recog"/>
</dbReference>
<sequence>WNPPSPHSWTPRPSVGLFLSIPPLPLFLHSLHYLTVAVSEPSPGIPQYMEIGFVDGIPFTRYDSERGRMEPLSECVKDSADPEYWERNTQTGVRNQHVAARDLEIFRERYNQSRGEWGDLWGWNGICGAEMRSVGWDFISFDLESGRFIPADSGAENTRRRWEQEGEAERWTNYLKSCPQPIPMEFHGRILPPSCSHGIPWSDLPCIPFQ</sequence>
<keyword evidence="5" id="KW-0391">Immunity</keyword>
<evidence type="ECO:0000256" key="2">
    <source>
        <dbReference type="ARBA" id="ARBA00022451"/>
    </source>
</evidence>
<evidence type="ECO:0000313" key="12">
    <source>
        <dbReference type="Proteomes" id="UP000694413"/>
    </source>
</evidence>
<accession>A0A8D2M545</accession>
<dbReference type="InterPro" id="IPR011161">
    <property type="entry name" value="MHC_I-like_Ag-recog"/>
</dbReference>
<keyword evidence="2" id="KW-0490">MHC I</keyword>
<evidence type="ECO:0000256" key="1">
    <source>
        <dbReference type="ARBA" id="ARBA00004479"/>
    </source>
</evidence>
<keyword evidence="12" id="KW-1185">Reference proteome</keyword>
<evidence type="ECO:0000259" key="10">
    <source>
        <dbReference type="Pfam" id="PF00129"/>
    </source>
</evidence>
<dbReference type="PANTHER" id="PTHR16675:SF242">
    <property type="entry name" value="MAJOR HISTOCOMPATIBILITY COMPLEX CLASS I-RELATED GENE PROTEIN"/>
    <property type="match status" value="1"/>
</dbReference>
<dbReference type="SUPFAM" id="SSF54452">
    <property type="entry name" value="MHC antigen-recognition domain"/>
    <property type="match status" value="1"/>
</dbReference>
<protein>
    <recommendedName>
        <fullName evidence="10">MHC class I-like antigen recognition-like domain-containing protein</fullName>
    </recommendedName>
</protein>
<evidence type="ECO:0000256" key="5">
    <source>
        <dbReference type="ARBA" id="ARBA00022859"/>
    </source>
</evidence>
<reference evidence="11" key="1">
    <citation type="submission" date="2025-08" db="UniProtKB">
        <authorList>
            <consortium name="Ensembl"/>
        </authorList>
    </citation>
    <scope>IDENTIFICATION</scope>
</reference>
<dbReference type="GO" id="GO:0005615">
    <property type="term" value="C:extracellular space"/>
    <property type="evidence" value="ECO:0007669"/>
    <property type="project" value="TreeGrafter"/>
</dbReference>
<keyword evidence="6" id="KW-1133">Transmembrane helix</keyword>
<gene>
    <name evidence="11" type="primary">LOC102074812</name>
</gene>
<keyword evidence="9" id="KW-0325">Glycoprotein</keyword>
<evidence type="ECO:0000256" key="8">
    <source>
        <dbReference type="ARBA" id="ARBA00023157"/>
    </source>
</evidence>
<evidence type="ECO:0000256" key="7">
    <source>
        <dbReference type="ARBA" id="ARBA00023136"/>
    </source>
</evidence>
<dbReference type="GO" id="GO:0042612">
    <property type="term" value="C:MHC class I protein complex"/>
    <property type="evidence" value="ECO:0007669"/>
    <property type="project" value="UniProtKB-KW"/>
</dbReference>
<keyword evidence="3" id="KW-0812">Transmembrane</keyword>
<dbReference type="InterPro" id="IPR050208">
    <property type="entry name" value="MHC_class-I_related"/>
</dbReference>
<proteinExistence type="predicted"/>
<evidence type="ECO:0000256" key="6">
    <source>
        <dbReference type="ARBA" id="ARBA00022989"/>
    </source>
</evidence>
<dbReference type="Ensembl" id="ENSZALT00000002819.1">
    <property type="protein sequence ID" value="ENSZALP00000001582.1"/>
    <property type="gene ID" value="ENSZALG00000001825.1"/>
</dbReference>
<dbReference type="GO" id="GO:0002474">
    <property type="term" value="P:antigen processing and presentation of peptide antigen via MHC class I"/>
    <property type="evidence" value="ECO:0007669"/>
    <property type="project" value="UniProtKB-KW"/>
</dbReference>
<keyword evidence="8" id="KW-1015">Disulfide bond</keyword>
<dbReference type="GO" id="GO:0009897">
    <property type="term" value="C:external side of plasma membrane"/>
    <property type="evidence" value="ECO:0007669"/>
    <property type="project" value="TreeGrafter"/>
</dbReference>
<reference evidence="11" key="2">
    <citation type="submission" date="2025-09" db="UniProtKB">
        <authorList>
            <consortium name="Ensembl"/>
        </authorList>
    </citation>
    <scope>IDENTIFICATION</scope>
</reference>
<evidence type="ECO:0000256" key="3">
    <source>
        <dbReference type="ARBA" id="ARBA00022692"/>
    </source>
</evidence>
<dbReference type="Pfam" id="PF00129">
    <property type="entry name" value="MHC_I"/>
    <property type="match status" value="1"/>
</dbReference>
<dbReference type="GO" id="GO:0006955">
    <property type="term" value="P:immune response"/>
    <property type="evidence" value="ECO:0007669"/>
    <property type="project" value="TreeGrafter"/>
</dbReference>
<dbReference type="Gene3D" id="3.30.500.10">
    <property type="entry name" value="MHC class I-like antigen recognition-like"/>
    <property type="match status" value="1"/>
</dbReference>
<feature type="domain" description="MHC class I-like antigen recognition-like" evidence="10">
    <location>
        <begin position="29"/>
        <end position="178"/>
    </location>
</feature>